<sequence length="209" mass="22774">MVGVEMIEGRLDQRLAQAQAAMVVADVQFLQPQPVAVHIGGGIANIEVTVAHDPEDVVQAYHLVFEIVGGVKYGQHGVDPIWANDVTIAFGPDDERQFAHNLQLVEADTAYMWLPGHGFPFFRDSDRLDAAYVSICCRNSVFPSANLQEKNGAQGGGGGGPWAPTPVVIGHRPDYLMLEFTTGRAGWIIGVKNFFGRGFCELNRRVVNV</sequence>
<keyword evidence="2" id="KW-1185">Reference proteome</keyword>
<evidence type="ECO:0000313" key="1">
    <source>
        <dbReference type="EMBL" id="EGF93447.1"/>
    </source>
</evidence>
<accession>F4QL72</accession>
<name>F4QL72_9CAUL</name>
<gene>
    <name evidence="1" type="ORF">ABI_18870</name>
</gene>
<reference evidence="2" key="1">
    <citation type="submission" date="2011-03" db="EMBL/GenBank/DDBJ databases">
        <title>Draft genome sequence of Brevundimonas diminuta.</title>
        <authorList>
            <person name="Brown P.J.B."/>
            <person name="Buechlein A."/>
            <person name="Hemmerich C."/>
            <person name="Brun Y.V."/>
        </authorList>
    </citation>
    <scope>NUCLEOTIDE SEQUENCE [LARGE SCALE GENOMIC DNA]</scope>
    <source>
        <strain evidence="2">C19</strain>
    </source>
</reference>
<dbReference type="Proteomes" id="UP000006512">
    <property type="component" value="Unassembled WGS sequence"/>
</dbReference>
<proteinExistence type="predicted"/>
<organism evidence="1 2">
    <name type="scientific">Asticcacaulis biprosthecium C19</name>
    <dbReference type="NCBI Taxonomy" id="715226"/>
    <lineage>
        <taxon>Bacteria</taxon>
        <taxon>Pseudomonadati</taxon>
        <taxon>Pseudomonadota</taxon>
        <taxon>Alphaproteobacteria</taxon>
        <taxon>Caulobacterales</taxon>
        <taxon>Caulobacteraceae</taxon>
        <taxon>Asticcacaulis</taxon>
    </lineage>
</organism>
<protein>
    <submittedName>
        <fullName evidence="1">Uncharacterized protein</fullName>
    </submittedName>
</protein>
<evidence type="ECO:0000313" key="2">
    <source>
        <dbReference type="Proteomes" id="UP000006512"/>
    </source>
</evidence>
<dbReference type="HOGENOM" id="CLU_1313318_0_0_5"/>
<dbReference type="EMBL" id="GL883077">
    <property type="protein sequence ID" value="EGF93447.1"/>
    <property type="molecule type" value="Genomic_DNA"/>
</dbReference>
<dbReference type="AlphaFoldDB" id="F4QL72"/>